<feature type="domain" description="VTT" evidence="7">
    <location>
        <begin position="77"/>
        <end position="193"/>
    </location>
</feature>
<evidence type="ECO:0000259" key="7">
    <source>
        <dbReference type="Pfam" id="PF09335"/>
    </source>
</evidence>
<feature type="transmembrane region" description="Helical" evidence="6">
    <location>
        <begin position="171"/>
        <end position="191"/>
    </location>
</feature>
<evidence type="ECO:0000256" key="3">
    <source>
        <dbReference type="ARBA" id="ARBA00022692"/>
    </source>
</evidence>
<evidence type="ECO:0000313" key="9">
    <source>
        <dbReference type="Proteomes" id="UP000674938"/>
    </source>
</evidence>
<dbReference type="InterPro" id="IPR015414">
    <property type="entry name" value="TMEM64"/>
</dbReference>
<dbReference type="PANTHER" id="PTHR12677:SF59">
    <property type="entry name" value="GOLGI APPARATUS MEMBRANE PROTEIN TVP38-RELATED"/>
    <property type="match status" value="1"/>
</dbReference>
<protein>
    <recommendedName>
        <fullName evidence="6">TVP38/TMEM64 family membrane protein</fullName>
    </recommendedName>
</protein>
<comment type="subcellular location">
    <subcellularLocation>
        <location evidence="1 6">Cell membrane</location>
        <topology evidence="1 6">Multi-pass membrane protein</topology>
    </subcellularLocation>
</comment>
<dbReference type="RefSeq" id="WP_209529154.1">
    <property type="nucleotide sequence ID" value="NZ_JAEEGA010000009.1"/>
</dbReference>
<keyword evidence="9" id="KW-1185">Reference proteome</keyword>
<dbReference type="Proteomes" id="UP000674938">
    <property type="component" value="Unassembled WGS sequence"/>
</dbReference>
<dbReference type="AlphaFoldDB" id="A0A940PC00"/>
<feature type="transmembrane region" description="Helical" evidence="6">
    <location>
        <begin position="97"/>
        <end position="117"/>
    </location>
</feature>
<feature type="transmembrane region" description="Helical" evidence="6">
    <location>
        <begin position="52"/>
        <end position="85"/>
    </location>
</feature>
<keyword evidence="2 6" id="KW-1003">Cell membrane</keyword>
<keyword evidence="3 6" id="KW-0812">Transmembrane</keyword>
<comment type="caution">
    <text evidence="8">The sequence shown here is derived from an EMBL/GenBank/DDBJ whole genome shotgun (WGS) entry which is preliminary data.</text>
</comment>
<accession>A0A940PC00</accession>
<dbReference type="PANTHER" id="PTHR12677">
    <property type="entry name" value="GOLGI APPARATUS MEMBRANE PROTEIN TVP38-RELATED"/>
    <property type="match status" value="1"/>
</dbReference>
<proteinExistence type="inferred from homology"/>
<dbReference type="EMBL" id="JAEEGA010000009">
    <property type="protein sequence ID" value="MBP1042189.1"/>
    <property type="molecule type" value="Genomic_DNA"/>
</dbReference>
<dbReference type="InterPro" id="IPR032816">
    <property type="entry name" value="VTT_dom"/>
</dbReference>
<evidence type="ECO:0000313" key="8">
    <source>
        <dbReference type="EMBL" id="MBP1042189.1"/>
    </source>
</evidence>
<feature type="transmembrane region" description="Helical" evidence="6">
    <location>
        <begin position="203"/>
        <end position="220"/>
    </location>
</feature>
<organism evidence="8 9">
    <name type="scientific">Vagococcus allomyrinae</name>
    <dbReference type="NCBI Taxonomy" id="2794353"/>
    <lineage>
        <taxon>Bacteria</taxon>
        <taxon>Bacillati</taxon>
        <taxon>Bacillota</taxon>
        <taxon>Bacilli</taxon>
        <taxon>Lactobacillales</taxon>
        <taxon>Enterococcaceae</taxon>
        <taxon>Vagococcus</taxon>
    </lineage>
</organism>
<feature type="transmembrane region" description="Helical" evidence="6">
    <location>
        <begin position="141"/>
        <end position="164"/>
    </location>
</feature>
<evidence type="ECO:0000256" key="6">
    <source>
        <dbReference type="RuleBase" id="RU366058"/>
    </source>
</evidence>
<keyword evidence="4 6" id="KW-1133">Transmembrane helix</keyword>
<evidence type="ECO:0000256" key="2">
    <source>
        <dbReference type="ARBA" id="ARBA00022475"/>
    </source>
</evidence>
<evidence type="ECO:0000256" key="1">
    <source>
        <dbReference type="ARBA" id="ARBA00004651"/>
    </source>
</evidence>
<sequence length="240" mass="26433">MNTKWKTHRKGLIIMVIVVLIVLCYLFTPLRSVLNQATRLLASANIEAIKDYILSFGALAPMVSMLLMMFQSIVAPLPAFVITFANAWVFGWAQGAFYSWTGAMLGAILCFYISRFLGRPVAEKLVTATALKKMDGFFEEYGNYTILICRLFPFISFDVVSYAAGLTGMSLWSFLIATGVGQLPATIVYSFVGGSLGKETKALLYGILGFCLLVVVSLILKKVLLNRKNGQKVVGEHDDI</sequence>
<dbReference type="GO" id="GO:0005886">
    <property type="term" value="C:plasma membrane"/>
    <property type="evidence" value="ECO:0007669"/>
    <property type="project" value="UniProtKB-SubCell"/>
</dbReference>
<comment type="similarity">
    <text evidence="6">Belongs to the TVP38/TMEM64 family.</text>
</comment>
<keyword evidence="5 6" id="KW-0472">Membrane</keyword>
<dbReference type="Pfam" id="PF09335">
    <property type="entry name" value="VTT_dom"/>
    <property type="match status" value="1"/>
</dbReference>
<evidence type="ECO:0000256" key="4">
    <source>
        <dbReference type="ARBA" id="ARBA00022989"/>
    </source>
</evidence>
<reference evidence="8" key="1">
    <citation type="submission" date="2020-12" db="EMBL/GenBank/DDBJ databases">
        <title>Vagococcus allomyrinae sp. nov. and Enterococcus lavae sp. nov., isolated from the larvae of Allomyrina dichotoma.</title>
        <authorList>
            <person name="Lee S.D."/>
        </authorList>
    </citation>
    <scope>NUCLEOTIDE SEQUENCE</scope>
    <source>
        <strain evidence="8">BWB3-3</strain>
    </source>
</reference>
<feature type="transmembrane region" description="Helical" evidence="6">
    <location>
        <begin position="12"/>
        <end position="32"/>
    </location>
</feature>
<evidence type="ECO:0000256" key="5">
    <source>
        <dbReference type="ARBA" id="ARBA00023136"/>
    </source>
</evidence>
<gene>
    <name evidence="8" type="ORF">I6N95_14315</name>
</gene>
<name>A0A940PC00_9ENTE</name>